<evidence type="ECO:0000313" key="1">
    <source>
        <dbReference type="EMBL" id="VDO28873.1"/>
    </source>
</evidence>
<name>A0A183H196_9BILA</name>
<sequence length="210" mass="23500">MRGLIFSGAYMNDYHVFDFLESLQLLDCLQICLGEVASVIEQPFARQQSVHEIGNICCHFDVFQRCLHHDTSCKDAPLGVTTATSIISVQSIRNDFDIYSATPCFKTCIQNIDEKECSIGRSTLLTANSKENDAIRTILTNHGQNQTNSIYVKILPLNGHYMKFQCQMIDLETGQEVTVADVTTLMTTVARVSCGSKLTMYRLTVNITIL</sequence>
<dbReference type="WBParaSite" id="OFLC_0000125501-mRNA-1">
    <property type="protein sequence ID" value="OFLC_0000125501-mRNA-1"/>
    <property type="gene ID" value="OFLC_0000125501"/>
</dbReference>
<gene>
    <name evidence="1" type="ORF">OFLC_LOCUS1256</name>
</gene>
<evidence type="ECO:0000313" key="3">
    <source>
        <dbReference type="WBParaSite" id="OFLC_0000125501-mRNA-1"/>
    </source>
</evidence>
<dbReference type="AlphaFoldDB" id="A0A183H196"/>
<organism evidence="3">
    <name type="scientific">Onchocerca flexuosa</name>
    <dbReference type="NCBI Taxonomy" id="387005"/>
    <lineage>
        <taxon>Eukaryota</taxon>
        <taxon>Metazoa</taxon>
        <taxon>Ecdysozoa</taxon>
        <taxon>Nematoda</taxon>
        <taxon>Chromadorea</taxon>
        <taxon>Rhabditida</taxon>
        <taxon>Spirurina</taxon>
        <taxon>Spiruromorpha</taxon>
        <taxon>Filarioidea</taxon>
        <taxon>Onchocercidae</taxon>
        <taxon>Onchocerca</taxon>
    </lineage>
</organism>
<reference evidence="1 2" key="2">
    <citation type="submission" date="2018-11" db="EMBL/GenBank/DDBJ databases">
        <authorList>
            <consortium name="Pathogen Informatics"/>
        </authorList>
    </citation>
    <scope>NUCLEOTIDE SEQUENCE [LARGE SCALE GENOMIC DNA]</scope>
</reference>
<dbReference type="Proteomes" id="UP000267606">
    <property type="component" value="Unassembled WGS sequence"/>
</dbReference>
<proteinExistence type="predicted"/>
<evidence type="ECO:0000313" key="2">
    <source>
        <dbReference type="Proteomes" id="UP000267606"/>
    </source>
</evidence>
<reference evidence="3" key="1">
    <citation type="submission" date="2016-06" db="UniProtKB">
        <authorList>
            <consortium name="WormBaseParasite"/>
        </authorList>
    </citation>
    <scope>IDENTIFICATION</scope>
</reference>
<dbReference type="EMBL" id="UZAJ01000564">
    <property type="protein sequence ID" value="VDO28873.1"/>
    <property type="molecule type" value="Genomic_DNA"/>
</dbReference>
<protein>
    <submittedName>
        <fullName evidence="3">Apple domain-containing protein</fullName>
    </submittedName>
</protein>
<keyword evidence="2" id="KW-1185">Reference proteome</keyword>
<accession>A0A183H196</accession>